<dbReference type="EMBL" id="MKHE01000034">
    <property type="protein sequence ID" value="OWJ99586.1"/>
    <property type="molecule type" value="Genomic_DNA"/>
</dbReference>
<comment type="caution">
    <text evidence="2">The sequence shown here is derived from an EMBL/GenBank/DDBJ whole genome shotgun (WGS) entry which is preliminary data.</text>
</comment>
<evidence type="ECO:0000313" key="2">
    <source>
        <dbReference type="EMBL" id="OWJ99586.1"/>
    </source>
</evidence>
<name>A0A212C0W5_CEREH</name>
<dbReference type="Proteomes" id="UP000242450">
    <property type="component" value="Chromosome X"/>
</dbReference>
<gene>
    <name evidence="2" type="ORF">Celaphus_00009510</name>
</gene>
<feature type="region of interest" description="Disordered" evidence="1">
    <location>
        <begin position="275"/>
        <end position="311"/>
    </location>
</feature>
<dbReference type="OrthoDB" id="124855at2759"/>
<reference evidence="2 3" key="1">
    <citation type="journal article" date="2018" name="Mol. Genet. Genomics">
        <title>The red deer Cervus elaphus genome CerEla1.0: sequencing, annotating, genes, and chromosomes.</title>
        <authorList>
            <person name="Bana N.A."/>
            <person name="Nyiri A."/>
            <person name="Nagy J."/>
            <person name="Frank K."/>
            <person name="Nagy T."/>
            <person name="Steger V."/>
            <person name="Schiller M."/>
            <person name="Lakatos P."/>
            <person name="Sugar L."/>
            <person name="Horn P."/>
            <person name="Barta E."/>
            <person name="Orosz L."/>
        </authorList>
    </citation>
    <scope>NUCLEOTIDE SEQUENCE [LARGE SCALE GENOMIC DNA]</scope>
    <source>
        <strain evidence="2">Hungarian</strain>
    </source>
</reference>
<organism evidence="2 3">
    <name type="scientific">Cervus elaphus hippelaphus</name>
    <name type="common">European red deer</name>
    <dbReference type="NCBI Taxonomy" id="46360"/>
    <lineage>
        <taxon>Eukaryota</taxon>
        <taxon>Metazoa</taxon>
        <taxon>Chordata</taxon>
        <taxon>Craniata</taxon>
        <taxon>Vertebrata</taxon>
        <taxon>Euteleostomi</taxon>
        <taxon>Mammalia</taxon>
        <taxon>Eutheria</taxon>
        <taxon>Laurasiatheria</taxon>
        <taxon>Artiodactyla</taxon>
        <taxon>Ruminantia</taxon>
        <taxon>Pecora</taxon>
        <taxon>Cervidae</taxon>
        <taxon>Cervinae</taxon>
        <taxon>Cervus</taxon>
    </lineage>
</organism>
<accession>A0A212C0W5</accession>
<keyword evidence="3" id="KW-1185">Reference proteome</keyword>
<protein>
    <submittedName>
        <fullName evidence="2">Uncharacterized protein</fullName>
    </submittedName>
</protein>
<dbReference type="AlphaFoldDB" id="A0A212C0W5"/>
<evidence type="ECO:0000313" key="3">
    <source>
        <dbReference type="Proteomes" id="UP000242450"/>
    </source>
</evidence>
<proteinExistence type="predicted"/>
<evidence type="ECO:0000256" key="1">
    <source>
        <dbReference type="SAM" id="MobiDB-lite"/>
    </source>
</evidence>
<feature type="region of interest" description="Disordered" evidence="1">
    <location>
        <begin position="1"/>
        <end position="48"/>
    </location>
</feature>
<sequence length="433" mass="49213">MRGAAPGKKPGAMQQGNTEVKTKKSKRRTPLELAMPPPKRRSPGDPTIEKVDTVMSRIAVKVPVPDNSKHVAIENKQAPYVLYYSAWTGFQKAESSSMWIPICRSRENFKEPVSRGMQRARRMQGVAPGKKPGAMQQRNVEVNTKKNKLRTPLEVEMVDALMSHLSLLPRDGLGKIQLLKKWTQSWTGLPSKSLPPTTQTVARWSRVDPTIENEDTVMSRIEHRSRTRSLNSRRVRQCRACGPPSLGNEISNCHTSYITVLGWIPESRVLKHVHTNQQSKKNYKEPFSSGIPRGRCKRGVAPGKKAGAMQHRNTEVNTKKYKPRTPLEVELVAAPRRSREVTTVENEETLMSRIAVKVTISEQHKRWLASKQEPKPQYQEGETVSCLLSSYFRKRKCSDWIPESRVLKQVDASLQSKNFKQPVSRGRQRGRRM</sequence>